<evidence type="ECO:0000313" key="2">
    <source>
        <dbReference type="Proteomes" id="UP000814033"/>
    </source>
</evidence>
<comment type="caution">
    <text evidence="1">The sequence shown here is derived from an EMBL/GenBank/DDBJ whole genome shotgun (WGS) entry which is preliminary data.</text>
</comment>
<evidence type="ECO:0000313" key="1">
    <source>
        <dbReference type="EMBL" id="KAI0043787.1"/>
    </source>
</evidence>
<accession>A0ACB8RIT2</accession>
<gene>
    <name evidence="1" type="ORF">FA95DRAFT_1609080</name>
</gene>
<name>A0ACB8RIT2_9AGAM</name>
<dbReference type="EMBL" id="MU276004">
    <property type="protein sequence ID" value="KAI0043787.1"/>
    <property type="molecule type" value="Genomic_DNA"/>
</dbReference>
<reference evidence="1" key="1">
    <citation type="submission" date="2021-02" db="EMBL/GenBank/DDBJ databases">
        <authorList>
            <consortium name="DOE Joint Genome Institute"/>
            <person name="Ahrendt S."/>
            <person name="Looney B.P."/>
            <person name="Miyauchi S."/>
            <person name="Morin E."/>
            <person name="Drula E."/>
            <person name="Courty P.E."/>
            <person name="Chicoki N."/>
            <person name="Fauchery L."/>
            <person name="Kohler A."/>
            <person name="Kuo A."/>
            <person name="Labutti K."/>
            <person name="Pangilinan J."/>
            <person name="Lipzen A."/>
            <person name="Riley R."/>
            <person name="Andreopoulos W."/>
            <person name="He G."/>
            <person name="Johnson J."/>
            <person name="Barry K.W."/>
            <person name="Grigoriev I.V."/>
            <person name="Nagy L."/>
            <person name="Hibbett D."/>
            <person name="Henrissat B."/>
            <person name="Matheny P.B."/>
            <person name="Labbe J."/>
            <person name="Martin F."/>
        </authorList>
    </citation>
    <scope>NUCLEOTIDE SEQUENCE</scope>
    <source>
        <strain evidence="1">FP105234-sp</strain>
    </source>
</reference>
<dbReference type="Proteomes" id="UP000814033">
    <property type="component" value="Unassembled WGS sequence"/>
</dbReference>
<organism evidence="1 2">
    <name type="scientific">Auriscalpium vulgare</name>
    <dbReference type="NCBI Taxonomy" id="40419"/>
    <lineage>
        <taxon>Eukaryota</taxon>
        <taxon>Fungi</taxon>
        <taxon>Dikarya</taxon>
        <taxon>Basidiomycota</taxon>
        <taxon>Agaricomycotina</taxon>
        <taxon>Agaricomycetes</taxon>
        <taxon>Russulales</taxon>
        <taxon>Auriscalpiaceae</taxon>
        <taxon>Auriscalpium</taxon>
    </lineage>
</organism>
<protein>
    <submittedName>
        <fullName evidence="1">Aldo/keto reductase</fullName>
    </submittedName>
</protein>
<reference evidence="1" key="2">
    <citation type="journal article" date="2022" name="New Phytol.">
        <title>Evolutionary transition to the ectomycorrhizal habit in the genomes of a hyperdiverse lineage of mushroom-forming fungi.</title>
        <authorList>
            <person name="Looney B."/>
            <person name="Miyauchi S."/>
            <person name="Morin E."/>
            <person name="Drula E."/>
            <person name="Courty P.E."/>
            <person name="Kohler A."/>
            <person name="Kuo A."/>
            <person name="LaButti K."/>
            <person name="Pangilinan J."/>
            <person name="Lipzen A."/>
            <person name="Riley R."/>
            <person name="Andreopoulos W."/>
            <person name="He G."/>
            <person name="Johnson J."/>
            <person name="Nolan M."/>
            <person name="Tritt A."/>
            <person name="Barry K.W."/>
            <person name="Grigoriev I.V."/>
            <person name="Nagy L.G."/>
            <person name="Hibbett D."/>
            <person name="Henrissat B."/>
            <person name="Matheny P.B."/>
            <person name="Labbe J."/>
            <person name="Martin F.M."/>
        </authorList>
    </citation>
    <scope>NUCLEOTIDE SEQUENCE</scope>
    <source>
        <strain evidence="1">FP105234-sp</strain>
    </source>
</reference>
<keyword evidence="2" id="KW-1185">Reference proteome</keyword>
<proteinExistence type="predicted"/>
<sequence>MATPSLLLNDGYKIPVLAFGTGSALYGRSATEYVDRALNAGFSHIDTAALYRNEDSVGDAIHESGLDRSDLYVTTKYGGGDIRESINSSLSQLGLKFVDLYLIHQPGLVKDIGSAWDEFVKLKDDGLAKSIGVSNFNVEQLQATIKTGKTKPAVNQIRFHPYNYASYKDLLEYSAKHGIVVEAYGSLAPITKTPGGPLDPVLAAIAKRIGGTPAQVIFKWVIAKGAVVVTTTSRPERLKEYLAVPELPDLTDAEVASIDAAGATLPLAIPRIASRAAVGTVVLLLLTVLLFRFVL</sequence>